<keyword evidence="6" id="KW-1185">Reference proteome</keyword>
<dbReference type="CDD" id="cd01167">
    <property type="entry name" value="bac_FRK"/>
    <property type="match status" value="1"/>
</dbReference>
<evidence type="ECO:0000313" key="6">
    <source>
        <dbReference type="Proteomes" id="UP000660262"/>
    </source>
</evidence>
<keyword evidence="3" id="KW-0418">Kinase</keyword>
<dbReference type="Proteomes" id="UP000660262">
    <property type="component" value="Unassembled WGS sequence"/>
</dbReference>
<dbReference type="PANTHER" id="PTHR43085">
    <property type="entry name" value="HEXOKINASE FAMILY MEMBER"/>
    <property type="match status" value="1"/>
</dbReference>
<dbReference type="InterPro" id="IPR050306">
    <property type="entry name" value="PfkB_Carbo_kinase"/>
</dbReference>
<comment type="caution">
    <text evidence="5">The sequence shown here is derived from an EMBL/GenBank/DDBJ whole genome shotgun (WGS) entry which is preliminary data.</text>
</comment>
<dbReference type="Gene3D" id="3.40.1190.20">
    <property type="match status" value="1"/>
</dbReference>
<dbReference type="SUPFAM" id="SSF53613">
    <property type="entry name" value="Ribokinase-like"/>
    <property type="match status" value="1"/>
</dbReference>
<dbReference type="Pfam" id="PF00294">
    <property type="entry name" value="PfkB"/>
    <property type="match status" value="1"/>
</dbReference>
<evidence type="ECO:0000259" key="4">
    <source>
        <dbReference type="Pfam" id="PF00294"/>
    </source>
</evidence>
<dbReference type="PANTHER" id="PTHR43085:SF57">
    <property type="entry name" value="CARBOHYDRATE KINASE PFKB DOMAIN-CONTAINING PROTEIN"/>
    <property type="match status" value="1"/>
</dbReference>
<proteinExistence type="inferred from homology"/>
<gene>
    <name evidence="5" type="ORF">PPROV_000337600</name>
</gene>
<evidence type="ECO:0000256" key="2">
    <source>
        <dbReference type="ARBA" id="ARBA00022679"/>
    </source>
</evidence>
<comment type="similarity">
    <text evidence="1">Belongs to the carbohydrate kinase PfkB family.</text>
</comment>
<evidence type="ECO:0000313" key="5">
    <source>
        <dbReference type="EMBL" id="GHP04622.1"/>
    </source>
</evidence>
<reference evidence="5" key="1">
    <citation type="submission" date="2020-10" db="EMBL/GenBank/DDBJ databases">
        <title>Unveiling of a novel bifunctional photoreceptor, Dualchrome1, isolated from a cosmopolitan green alga.</title>
        <authorList>
            <person name="Suzuki S."/>
            <person name="Kawachi M."/>
        </authorList>
    </citation>
    <scope>NUCLEOTIDE SEQUENCE</scope>
    <source>
        <strain evidence="5">NIES 2893</strain>
    </source>
</reference>
<evidence type="ECO:0000256" key="1">
    <source>
        <dbReference type="ARBA" id="ARBA00010688"/>
    </source>
</evidence>
<keyword evidence="2" id="KW-0808">Transferase</keyword>
<protein>
    <recommendedName>
        <fullName evidence="4">Carbohydrate kinase PfkB domain-containing protein</fullName>
    </recommendedName>
</protein>
<dbReference type="EMBL" id="BNJQ01000008">
    <property type="protein sequence ID" value="GHP04622.1"/>
    <property type="molecule type" value="Genomic_DNA"/>
</dbReference>
<sequence>MLACRRHSLVVPPRIARSRRIHTPTAGFGSIRRASSSSPICVNAAKAPSSPSPCSVLCIGEVLFDALPDAIFLGGAPLNGALHMHQLGLNVAMVSRVGDDELGREVIKRMKARGLNTDLVQVDKTNPTGFVRVSLDDDGVASYDIVKPSAWDEIEATNELLDAAKGAVVCHGSLAARSPTSRKAIEAACKAADKRVFDVNLRAPYVDEDFVRSGCDGAWLLKVNDDELPQLAQWFDATGDEQAVARALSERFGIDYVVVTRGGNGAALFSSNDSTWVETPGVQVTVADTVGSGDAFLACLLSKLLTGASAADAVADANALGAWVATQRGATPVHDTAAIAALRL</sequence>
<accession>A0A830HD76</accession>
<feature type="domain" description="Carbohydrate kinase PfkB" evidence="4">
    <location>
        <begin position="73"/>
        <end position="332"/>
    </location>
</feature>
<evidence type="ECO:0000256" key="3">
    <source>
        <dbReference type="ARBA" id="ARBA00022777"/>
    </source>
</evidence>
<dbReference type="InterPro" id="IPR011611">
    <property type="entry name" value="PfkB_dom"/>
</dbReference>
<name>A0A830HD76_9CHLO</name>
<dbReference type="InterPro" id="IPR029056">
    <property type="entry name" value="Ribokinase-like"/>
</dbReference>
<dbReference type="OrthoDB" id="415590at2759"/>
<dbReference type="GO" id="GO:0016301">
    <property type="term" value="F:kinase activity"/>
    <property type="evidence" value="ECO:0007669"/>
    <property type="project" value="UniProtKB-KW"/>
</dbReference>
<organism evidence="5 6">
    <name type="scientific">Pycnococcus provasolii</name>
    <dbReference type="NCBI Taxonomy" id="41880"/>
    <lineage>
        <taxon>Eukaryota</taxon>
        <taxon>Viridiplantae</taxon>
        <taxon>Chlorophyta</taxon>
        <taxon>Pseudoscourfieldiophyceae</taxon>
        <taxon>Pseudoscourfieldiales</taxon>
        <taxon>Pycnococcaceae</taxon>
        <taxon>Pycnococcus</taxon>
    </lineage>
</organism>
<dbReference type="AlphaFoldDB" id="A0A830HD76"/>